<dbReference type="RefSeq" id="WP_054464969.1">
    <property type="nucleotide sequence ID" value="NZ_CP159837.1"/>
</dbReference>
<dbReference type="SMART" id="SM00332">
    <property type="entry name" value="PP2Cc"/>
    <property type="match status" value="1"/>
</dbReference>
<gene>
    <name evidence="4" type="ORF">ABWT76_002853</name>
</gene>
<keyword evidence="2" id="KW-0472">Membrane</keyword>
<evidence type="ECO:0000256" key="2">
    <source>
        <dbReference type="SAM" id="Phobius"/>
    </source>
</evidence>
<dbReference type="InterPro" id="IPR001932">
    <property type="entry name" value="PPM-type_phosphatase-like_dom"/>
</dbReference>
<name>A0AAU8JNB0_9CYAN</name>
<sequence>MTSSSRPQIDCPNPACTHPANDLGQKYCASCQNPLTYRYLWAVGSQAAQFPPASPIGDRYYVVSPQIWLDTTPGKPPTLPQEIPEAILPYLKLYRHSLHIPQVYGFCPVKEQDWQVLLLENVPVDPKTGQLYPTMIESFANAAPVRHVYWFWQILQLWTPLLELGLTTSLFQPKNIRVQGWRVWLLELYGDQSSVTKPDLQDLGYHWLTWTGKISLSDGQNFTGNYVDRLKEIGKLMRAPHAEVNGIRRQLNQLLLELAGQLPLRLRSAGATDSGPERSHNEDAYYPTRADLPKPGTKPNPNSLVSNLVMVCDGVGGHDGGEVASQLAVNSLKLALPTLLKEISAQPDISPPNLVSEEMAALIRVVNNTIASQNDAQGRAYRQRMGTTLVMGLQLGQKVPRADGSEFANSHELYVVNVGDSRAYWITENYCQQLTVDDDLTTREVCLGRGFYRQIKQRRDAGALIQALGTKDGNLIKPNIQRFIIEEDGLLMLCSDGLSDNGWVEKSWPEYATPILDERVSIEDGLKAWIDFANQKNGHDNTSIVVMRCRISPEKLVLFETNKLPNKTVVEGEMSDASKVLLYDTEAAEVNPASTVSQAQRNGSNLWLAIATFFLIVLVGCGIALVGFWQLNPEVFKDWQQKLFPSSQPEETPAENSDY</sequence>
<dbReference type="SUPFAM" id="SSF81606">
    <property type="entry name" value="PP2C-like"/>
    <property type="match status" value="1"/>
</dbReference>
<feature type="domain" description="PPM-type phosphatase" evidence="3">
    <location>
        <begin position="267"/>
        <end position="549"/>
    </location>
</feature>
<dbReference type="AlphaFoldDB" id="A0AAU8JNB0"/>
<proteinExistence type="predicted"/>
<dbReference type="InterPro" id="IPR036457">
    <property type="entry name" value="PPM-type-like_dom_sf"/>
</dbReference>
<keyword evidence="2" id="KW-1133">Transmembrane helix</keyword>
<reference evidence="4" key="1">
    <citation type="submission" date="2024-07" db="EMBL/GenBank/DDBJ databases">
        <authorList>
            <person name="Kim Y.J."/>
            <person name="Jeong J.Y."/>
        </authorList>
    </citation>
    <scope>NUCLEOTIDE SEQUENCE</scope>
    <source>
        <strain evidence="4">GIHE-MW2</strain>
    </source>
</reference>
<accession>A0AAU8JNB0</accession>
<dbReference type="EMBL" id="CP159837">
    <property type="protein sequence ID" value="XCM39890.1"/>
    <property type="molecule type" value="Genomic_DNA"/>
</dbReference>
<protein>
    <submittedName>
        <fullName evidence="4">Protein phosphatase 2C domain-containing protein</fullName>
    </submittedName>
</protein>
<keyword evidence="2" id="KW-0812">Transmembrane</keyword>
<evidence type="ECO:0000259" key="3">
    <source>
        <dbReference type="PROSITE" id="PS51746"/>
    </source>
</evidence>
<dbReference type="PROSITE" id="PS51746">
    <property type="entry name" value="PPM_2"/>
    <property type="match status" value="1"/>
</dbReference>
<feature type="region of interest" description="Disordered" evidence="1">
    <location>
        <begin position="268"/>
        <end position="301"/>
    </location>
</feature>
<dbReference type="CDD" id="cd00143">
    <property type="entry name" value="PP2Cc"/>
    <property type="match status" value="1"/>
</dbReference>
<evidence type="ECO:0000256" key="1">
    <source>
        <dbReference type="SAM" id="MobiDB-lite"/>
    </source>
</evidence>
<evidence type="ECO:0000313" key="4">
    <source>
        <dbReference type="EMBL" id="XCM39890.1"/>
    </source>
</evidence>
<dbReference type="Gene3D" id="3.60.40.10">
    <property type="entry name" value="PPM-type phosphatase domain"/>
    <property type="match status" value="1"/>
</dbReference>
<feature type="transmembrane region" description="Helical" evidence="2">
    <location>
        <begin position="606"/>
        <end position="629"/>
    </location>
</feature>
<dbReference type="SMART" id="SM00331">
    <property type="entry name" value="PP2C_SIG"/>
    <property type="match status" value="1"/>
</dbReference>
<organism evidence="4">
    <name type="scientific">Planktothricoides raciborskii GIHE-MW2</name>
    <dbReference type="NCBI Taxonomy" id="2792601"/>
    <lineage>
        <taxon>Bacteria</taxon>
        <taxon>Bacillati</taxon>
        <taxon>Cyanobacteriota</taxon>
        <taxon>Cyanophyceae</taxon>
        <taxon>Oscillatoriophycideae</taxon>
        <taxon>Oscillatoriales</taxon>
        <taxon>Oscillatoriaceae</taxon>
        <taxon>Planktothricoides</taxon>
    </lineage>
</organism>